<dbReference type="AlphaFoldDB" id="A0A1X0SB08"/>
<dbReference type="EMBL" id="KV921280">
    <property type="protein sequence ID" value="ORE21381.1"/>
    <property type="molecule type" value="Genomic_DNA"/>
</dbReference>
<protein>
    <submittedName>
        <fullName evidence="1">Uncharacterized protein</fullName>
    </submittedName>
</protein>
<sequence length="87" mass="10169">MQLTYFKFEDNNDKRIELQKAIIAILDETITKHDKTVVQIANLLHIITPRLLMNSNESNVEDTHIHNFVPCIIKLAFGIEEILSHQW</sequence>
<accession>A0A1X0SB08</accession>
<name>A0A1X0SB08_RHIZD</name>
<evidence type="ECO:0000313" key="2">
    <source>
        <dbReference type="Proteomes" id="UP000242381"/>
    </source>
</evidence>
<dbReference type="Proteomes" id="UP000242381">
    <property type="component" value="Unassembled WGS sequence"/>
</dbReference>
<reference evidence="1 2" key="1">
    <citation type="journal article" date="2016" name="Proc. Natl. Acad. Sci. U.S.A.">
        <title>Lipid metabolic changes in an early divergent fungus govern the establishment of a mutualistic symbiosis with endobacteria.</title>
        <authorList>
            <person name="Lastovetsky O.A."/>
            <person name="Gaspar M.L."/>
            <person name="Mondo S.J."/>
            <person name="LaButti K.M."/>
            <person name="Sandor L."/>
            <person name="Grigoriev I.V."/>
            <person name="Henry S.A."/>
            <person name="Pawlowska T.E."/>
        </authorList>
    </citation>
    <scope>NUCLEOTIDE SEQUENCE [LARGE SCALE GENOMIC DNA]</scope>
    <source>
        <strain evidence="1 2">ATCC 11559</strain>
    </source>
</reference>
<evidence type="ECO:0000313" key="1">
    <source>
        <dbReference type="EMBL" id="ORE21381.1"/>
    </source>
</evidence>
<organism evidence="1 2">
    <name type="scientific">Rhizopus microsporus</name>
    <dbReference type="NCBI Taxonomy" id="58291"/>
    <lineage>
        <taxon>Eukaryota</taxon>
        <taxon>Fungi</taxon>
        <taxon>Fungi incertae sedis</taxon>
        <taxon>Mucoromycota</taxon>
        <taxon>Mucoromycotina</taxon>
        <taxon>Mucoromycetes</taxon>
        <taxon>Mucorales</taxon>
        <taxon>Mucorineae</taxon>
        <taxon>Rhizopodaceae</taxon>
        <taxon>Rhizopus</taxon>
    </lineage>
</organism>
<gene>
    <name evidence="1" type="ORF">BCV71DRAFT_55897</name>
</gene>
<proteinExistence type="predicted"/>